<dbReference type="InterPro" id="IPR011042">
    <property type="entry name" value="6-blade_b-propeller_TolB-like"/>
</dbReference>
<dbReference type="EMBL" id="JAJOMB010000009">
    <property type="protein sequence ID" value="MCD5312810.1"/>
    <property type="molecule type" value="Genomic_DNA"/>
</dbReference>
<evidence type="ECO:0000256" key="1">
    <source>
        <dbReference type="SAM" id="SignalP"/>
    </source>
</evidence>
<comment type="caution">
    <text evidence="2">The sequence shown here is derived from an EMBL/GenBank/DDBJ whole genome shotgun (WGS) entry which is preliminary data.</text>
</comment>
<feature type="chain" id="PRO_5040980080" description="WD40 repeat protein" evidence="1">
    <location>
        <begin position="33"/>
        <end position="401"/>
    </location>
</feature>
<reference evidence="2" key="1">
    <citation type="submission" date="2021-11" db="EMBL/GenBank/DDBJ databases">
        <title>Streptomyces corallinus and Kineosporia corallina sp. nov., two new coral-derived marine actinobacteria.</title>
        <authorList>
            <person name="Buangrab K."/>
            <person name="Sutthacheep M."/>
            <person name="Yeemin T."/>
            <person name="Harunari E."/>
            <person name="Igarashi Y."/>
            <person name="Sripreechasak P."/>
            <person name="Kanchanasin P."/>
            <person name="Tanasupawat S."/>
            <person name="Phongsopitanun W."/>
        </authorList>
    </citation>
    <scope>NUCLEOTIDE SEQUENCE</scope>
    <source>
        <strain evidence="2">JCM 31032</strain>
    </source>
</reference>
<proteinExistence type="predicted"/>
<dbReference type="Proteomes" id="UP001138997">
    <property type="component" value="Unassembled WGS sequence"/>
</dbReference>
<feature type="signal peptide" evidence="1">
    <location>
        <begin position="1"/>
        <end position="32"/>
    </location>
</feature>
<evidence type="ECO:0008006" key="4">
    <source>
        <dbReference type="Google" id="ProtNLM"/>
    </source>
</evidence>
<dbReference type="AlphaFoldDB" id="A0A9X1NFC5"/>
<organism evidence="2 3">
    <name type="scientific">Kineosporia babensis</name>
    <dbReference type="NCBI Taxonomy" id="499548"/>
    <lineage>
        <taxon>Bacteria</taxon>
        <taxon>Bacillati</taxon>
        <taxon>Actinomycetota</taxon>
        <taxon>Actinomycetes</taxon>
        <taxon>Kineosporiales</taxon>
        <taxon>Kineosporiaceae</taxon>
        <taxon>Kineosporia</taxon>
    </lineage>
</organism>
<accession>A0A9X1NFC5</accession>
<dbReference type="PANTHER" id="PTHR36842">
    <property type="entry name" value="PROTEIN TOLB HOMOLOG"/>
    <property type="match status" value="1"/>
</dbReference>
<evidence type="ECO:0000313" key="3">
    <source>
        <dbReference type="Proteomes" id="UP001138997"/>
    </source>
</evidence>
<dbReference type="RefSeq" id="WP_231443414.1">
    <property type="nucleotide sequence ID" value="NZ_JAJOMB010000009.1"/>
</dbReference>
<gene>
    <name evidence="2" type="ORF">LR394_18035</name>
</gene>
<dbReference type="SUPFAM" id="SSF82171">
    <property type="entry name" value="DPP6 N-terminal domain-like"/>
    <property type="match status" value="1"/>
</dbReference>
<dbReference type="Gene3D" id="2.120.10.30">
    <property type="entry name" value="TolB, C-terminal domain"/>
    <property type="match status" value="1"/>
</dbReference>
<keyword evidence="3" id="KW-1185">Reference proteome</keyword>
<evidence type="ECO:0000313" key="2">
    <source>
        <dbReference type="EMBL" id="MCD5312810.1"/>
    </source>
</evidence>
<sequence length="401" mass="43634">MSVRNPIRIIPMLALLTGLSLGILGIPASASAASAPARASGVCPPDWLGTSHNQTPQVSANGRFVVFVGFGDGELGERVIFLRDLKRGRTTVVSDPDIHLFNFLPSISADGNRISYLSRDPLAHGNEAEIWVYDRDTKEHSFEGISFTQDVPALDKDGSRLTFTRLLGESTNRPLVFARDVDADLEWPVSVSTEGEPADAWAAEPEISGNGRWVVFRSYATNLTEDSPGADNKGAIYLRDLRTGVTSLIPDRNGQASSLERSGQDISPDGRYISYGDGEGSWVYDRRTGKVKLASADMGVADLGFKARKAMLLSGNGVYLRDLRTERQVRLDVRRNGSSDPVNPGWPGAMTPNGRYAVFYSQARDLDPSETAPEWNGNIYLRDVKAKKTHLVSTRDAGGSC</sequence>
<keyword evidence="1" id="KW-0732">Signal</keyword>
<protein>
    <recommendedName>
        <fullName evidence="4">WD40 repeat protein</fullName>
    </recommendedName>
</protein>
<name>A0A9X1NFC5_9ACTN</name>